<evidence type="ECO:0000313" key="5">
    <source>
        <dbReference type="Proteomes" id="UP000294887"/>
    </source>
</evidence>
<name>A0A4V2P8D3_9GAMM</name>
<dbReference type="EMBL" id="SMFQ01000004">
    <property type="protein sequence ID" value="TCJ85325.1"/>
    <property type="molecule type" value="Genomic_DNA"/>
</dbReference>
<protein>
    <submittedName>
        <fullName evidence="4">Sulfotransferase domain-containing protein</fullName>
    </submittedName>
</protein>
<dbReference type="Pfam" id="PF00685">
    <property type="entry name" value="Sulfotransfer_1"/>
    <property type="match status" value="1"/>
</dbReference>
<dbReference type="RefSeq" id="WP_131907021.1">
    <property type="nucleotide sequence ID" value="NZ_BAAAFU010000001.1"/>
</dbReference>
<accession>A0A4V2P8D3</accession>
<dbReference type="InterPro" id="IPR000863">
    <property type="entry name" value="Sulfotransferase_dom"/>
</dbReference>
<organism evidence="4 5">
    <name type="scientific">Cocleimonas flava</name>
    <dbReference type="NCBI Taxonomy" id="634765"/>
    <lineage>
        <taxon>Bacteria</taxon>
        <taxon>Pseudomonadati</taxon>
        <taxon>Pseudomonadota</taxon>
        <taxon>Gammaproteobacteria</taxon>
        <taxon>Thiotrichales</taxon>
        <taxon>Thiotrichaceae</taxon>
        <taxon>Cocleimonas</taxon>
    </lineage>
</organism>
<evidence type="ECO:0000256" key="1">
    <source>
        <dbReference type="ARBA" id="ARBA00005771"/>
    </source>
</evidence>
<gene>
    <name evidence="4" type="ORF">EV695_3296</name>
</gene>
<dbReference type="SUPFAM" id="SSF52540">
    <property type="entry name" value="P-loop containing nucleoside triphosphate hydrolases"/>
    <property type="match status" value="1"/>
</dbReference>
<evidence type="ECO:0000313" key="4">
    <source>
        <dbReference type="EMBL" id="TCJ85325.1"/>
    </source>
</evidence>
<dbReference type="OrthoDB" id="9804504at2"/>
<comment type="caution">
    <text evidence="4">The sequence shown here is derived from an EMBL/GenBank/DDBJ whole genome shotgun (WGS) entry which is preliminary data.</text>
</comment>
<feature type="domain" description="Sulfotransferase" evidence="3">
    <location>
        <begin position="9"/>
        <end position="269"/>
    </location>
</feature>
<sequence length="273" mass="31417">MTQDTGKITWIASFPRSGNTWVRALITAYSNNGEVTINNIMQTGDKNPEYYDGIIKKPIEEWSTSDQALIKPAAMMRMLEDAGGNLMLKTHDCNIDLSGVAQIPHDITRAAIYIVRDPRDVALSFKNHYNTSTNKEAVDKLLDNKFVTRFPNKGLFVPQLSWNIHVASWMRNLPYPVYALRYEDLLSNTFEVLSEIIQFLNLDYDKDLVHKSIEACAFDKLKQQEKKSGFRETVGQEFFHKGEANRWKTELEPQLQNRIVKACEKEMKMVGYL</sequence>
<dbReference type="GO" id="GO:0008146">
    <property type="term" value="F:sulfotransferase activity"/>
    <property type="evidence" value="ECO:0007669"/>
    <property type="project" value="InterPro"/>
</dbReference>
<evidence type="ECO:0000256" key="2">
    <source>
        <dbReference type="ARBA" id="ARBA00022679"/>
    </source>
</evidence>
<dbReference type="Gene3D" id="3.40.50.300">
    <property type="entry name" value="P-loop containing nucleotide triphosphate hydrolases"/>
    <property type="match status" value="1"/>
</dbReference>
<keyword evidence="2 4" id="KW-0808">Transferase</keyword>
<dbReference type="PANTHER" id="PTHR11783">
    <property type="entry name" value="SULFOTRANSFERASE SULT"/>
    <property type="match status" value="1"/>
</dbReference>
<evidence type="ECO:0000259" key="3">
    <source>
        <dbReference type="Pfam" id="PF00685"/>
    </source>
</evidence>
<keyword evidence="5" id="KW-1185">Reference proteome</keyword>
<dbReference type="AlphaFoldDB" id="A0A4V2P8D3"/>
<proteinExistence type="inferred from homology"/>
<dbReference type="Proteomes" id="UP000294887">
    <property type="component" value="Unassembled WGS sequence"/>
</dbReference>
<dbReference type="InterPro" id="IPR027417">
    <property type="entry name" value="P-loop_NTPase"/>
</dbReference>
<reference evidence="4 5" key="1">
    <citation type="submission" date="2019-03" db="EMBL/GenBank/DDBJ databases">
        <title>Genomic Encyclopedia of Type Strains, Phase IV (KMG-IV): sequencing the most valuable type-strain genomes for metagenomic binning, comparative biology and taxonomic classification.</title>
        <authorList>
            <person name="Goeker M."/>
        </authorList>
    </citation>
    <scope>NUCLEOTIDE SEQUENCE [LARGE SCALE GENOMIC DNA]</scope>
    <source>
        <strain evidence="4 5">DSM 24830</strain>
    </source>
</reference>
<comment type="similarity">
    <text evidence="1">Belongs to the sulfotransferase 1 family.</text>
</comment>